<dbReference type="AlphaFoldDB" id="A0A2H1X1Q7"/>
<dbReference type="CDD" id="cd10442">
    <property type="entry name" value="GIY-YIG_PLEs"/>
    <property type="match status" value="1"/>
</dbReference>
<dbReference type="PANTHER" id="PTHR21301:SF11">
    <property type="entry name" value="GIY-YIG DOMAIN-CONTAINING PROTEIN"/>
    <property type="match status" value="1"/>
</dbReference>
<gene>
    <name evidence="2" type="ORF">SFRICE_037019</name>
</gene>
<dbReference type="PROSITE" id="PS50164">
    <property type="entry name" value="GIY_YIG"/>
    <property type="match status" value="1"/>
</dbReference>
<sequence length="253" mass="28524">MREIDSRLSHTVYRKPTHTNRVEVRVGSKCDTQYIDAELNHLRRVLETNGCNWRQCIRLASSSSKRRLAVVERTPAFLPYVKGVTDTIGHLYSIRTIFRSPGQLRNLLRSSRDKDPLAIPGVYMVPCDCGSSYIGKTRRNIITRLKEHIRSVKNMDTHTSAVAEHACSAGAAHFLFFDKVSVLAREKYFVPYRKVREAIEISRRHNFNRDGGGALSLAWKPSLQSASAYNVAGLECDTVSAKSCCETSAEMET</sequence>
<name>A0A2H1X1Q7_SPOFR</name>
<evidence type="ECO:0000313" key="2">
    <source>
        <dbReference type="EMBL" id="SOQ59197.1"/>
    </source>
</evidence>
<accession>A0A2H1X1Q7</accession>
<proteinExistence type="predicted"/>
<dbReference type="PANTHER" id="PTHR21301">
    <property type="entry name" value="REVERSE TRANSCRIPTASE"/>
    <property type="match status" value="1"/>
</dbReference>
<organism evidence="2">
    <name type="scientific">Spodoptera frugiperda</name>
    <name type="common">Fall armyworm</name>
    <dbReference type="NCBI Taxonomy" id="7108"/>
    <lineage>
        <taxon>Eukaryota</taxon>
        <taxon>Metazoa</taxon>
        <taxon>Ecdysozoa</taxon>
        <taxon>Arthropoda</taxon>
        <taxon>Hexapoda</taxon>
        <taxon>Insecta</taxon>
        <taxon>Pterygota</taxon>
        <taxon>Neoptera</taxon>
        <taxon>Endopterygota</taxon>
        <taxon>Lepidoptera</taxon>
        <taxon>Glossata</taxon>
        <taxon>Ditrysia</taxon>
        <taxon>Noctuoidea</taxon>
        <taxon>Noctuidae</taxon>
        <taxon>Amphipyrinae</taxon>
        <taxon>Spodoptera</taxon>
    </lineage>
</organism>
<feature type="domain" description="GIY-YIG" evidence="1">
    <location>
        <begin position="118"/>
        <end position="199"/>
    </location>
</feature>
<protein>
    <submittedName>
        <fullName evidence="2">SFRICE_037019</fullName>
    </submittedName>
</protein>
<reference evidence="2" key="1">
    <citation type="submission" date="2016-07" db="EMBL/GenBank/DDBJ databases">
        <authorList>
            <person name="Bretaudeau A."/>
        </authorList>
    </citation>
    <scope>NUCLEOTIDE SEQUENCE</scope>
    <source>
        <strain evidence="2">Rice</strain>
        <tissue evidence="2">Whole body</tissue>
    </source>
</reference>
<dbReference type="InterPro" id="IPR000305">
    <property type="entry name" value="GIY-YIG_endonuc"/>
</dbReference>
<dbReference type="SUPFAM" id="SSF82771">
    <property type="entry name" value="GIY-YIG endonuclease"/>
    <property type="match status" value="1"/>
</dbReference>
<dbReference type="EMBL" id="ODYU01012737">
    <property type="protein sequence ID" value="SOQ59197.1"/>
    <property type="molecule type" value="Genomic_DNA"/>
</dbReference>
<dbReference type="InterPro" id="IPR035901">
    <property type="entry name" value="GIY-YIG_endonuc_sf"/>
</dbReference>
<evidence type="ECO:0000259" key="1">
    <source>
        <dbReference type="PROSITE" id="PS50164"/>
    </source>
</evidence>